<organism evidence="1 2">
    <name type="scientific">Agaricus bisporus var. burnettii</name>
    <dbReference type="NCBI Taxonomy" id="192524"/>
    <lineage>
        <taxon>Eukaryota</taxon>
        <taxon>Fungi</taxon>
        <taxon>Dikarya</taxon>
        <taxon>Basidiomycota</taxon>
        <taxon>Agaricomycotina</taxon>
        <taxon>Agaricomycetes</taxon>
        <taxon>Agaricomycetidae</taxon>
        <taxon>Agaricales</taxon>
        <taxon>Agaricineae</taxon>
        <taxon>Agaricaceae</taxon>
        <taxon>Agaricus</taxon>
    </lineage>
</organism>
<dbReference type="EMBL" id="JABXXO010000013">
    <property type="protein sequence ID" value="KAF7761499.1"/>
    <property type="molecule type" value="Genomic_DNA"/>
</dbReference>
<protein>
    <submittedName>
        <fullName evidence="1">Uncharacterized protein</fullName>
    </submittedName>
</protein>
<reference evidence="1 2" key="1">
    <citation type="journal article" name="Sci. Rep.">
        <title>Telomere-to-telomere assembled and centromere annotated genomes of the two main subspecies of the button mushroom Agaricus bisporus reveal especially polymorphic chromosome ends.</title>
        <authorList>
            <person name="Sonnenberg A.S.M."/>
            <person name="Sedaghat-Telgerd N."/>
            <person name="Lavrijssen B."/>
            <person name="Ohm R.A."/>
            <person name="Hendrickx P.M."/>
            <person name="Scholtmeijer K."/>
            <person name="Baars J.J.P."/>
            <person name="van Peer A."/>
        </authorList>
    </citation>
    <scope>NUCLEOTIDE SEQUENCE [LARGE SCALE GENOMIC DNA]</scope>
    <source>
        <strain evidence="1 2">H119_p4</strain>
    </source>
</reference>
<name>A0A8H7EWU8_AGABI</name>
<evidence type="ECO:0000313" key="1">
    <source>
        <dbReference type="EMBL" id="KAF7761499.1"/>
    </source>
</evidence>
<evidence type="ECO:0000313" key="2">
    <source>
        <dbReference type="Proteomes" id="UP000629468"/>
    </source>
</evidence>
<dbReference type="AlphaFoldDB" id="A0A8H7EWU8"/>
<dbReference type="Proteomes" id="UP000629468">
    <property type="component" value="Unassembled WGS sequence"/>
</dbReference>
<gene>
    <name evidence="1" type="ORF">Agabi119p4_9491</name>
</gene>
<proteinExistence type="predicted"/>
<comment type="caution">
    <text evidence="1">The sequence shown here is derived from an EMBL/GenBank/DDBJ whole genome shotgun (WGS) entry which is preliminary data.</text>
</comment>
<accession>A0A8H7EWU8</accession>
<sequence>MRKHRLRVDHVNVAPPPAIGPFWVISFKVYLPCPGIGMRYCSMMMLAQPEPLFNILINNLACAGNYANLTFTRRDSTGAYNRRANLLRTDDSLSSPIHTDRPYTLSAPSTTSATFQDQPPSHLASTSFSPFQIRHSQNATSSAPPRVCPAQGAGFNSASNASTQVAGPNVIHTSIPNGRSALDTQYFNHFVAQVASHFKDQQILFLECSILMKRLGSRQERQDLLVALGMLLLPQHRQQLLSRIEARNQMLTGNDFGSQPQVYQSSTVNYLFKVQATVDNFTWKLLIVILERYYSIATNVLVQRECLPQMQHILKDYPGLALDCVILF</sequence>